<dbReference type="EC" id="2.6.1.42" evidence="7"/>
<comment type="similarity">
    <text evidence="6 12">Belongs to the class-IV pyridoxal-phosphate-dependent aminotransferase family.</text>
</comment>
<evidence type="ECO:0000313" key="14">
    <source>
        <dbReference type="EMBL" id="RMQ35995.1"/>
    </source>
</evidence>
<dbReference type="EMBL" id="RBRB01000091">
    <property type="protein sequence ID" value="RMQ35995.1"/>
    <property type="molecule type" value="Genomic_DNA"/>
</dbReference>
<comment type="pathway">
    <text evidence="5">Amino-acid biosynthesis; L-leucine biosynthesis; L-leucine from 3-methyl-2-oxobutanoate: step 4/4.</text>
</comment>
<evidence type="ECO:0000256" key="1">
    <source>
        <dbReference type="ARBA" id="ARBA00001933"/>
    </source>
</evidence>
<dbReference type="Proteomes" id="UP000273140">
    <property type="component" value="Unassembled WGS sequence"/>
</dbReference>
<evidence type="ECO:0000256" key="13">
    <source>
        <dbReference type="RuleBase" id="RU004516"/>
    </source>
</evidence>
<evidence type="ECO:0000256" key="12">
    <source>
        <dbReference type="RuleBase" id="RU004106"/>
    </source>
</evidence>
<dbReference type="PROSITE" id="PS00770">
    <property type="entry name" value="AA_TRANSFER_CLASS_4"/>
    <property type="match status" value="1"/>
</dbReference>
<comment type="pathway">
    <text evidence="3">Amino-acid biosynthesis; L-isoleucine biosynthesis; L-isoleucine from 2-oxobutanoate: step 4/4.</text>
</comment>
<evidence type="ECO:0000256" key="10">
    <source>
        <dbReference type="ARBA" id="ARBA00048798"/>
    </source>
</evidence>
<comment type="catalytic activity">
    <reaction evidence="10">
        <text>L-isoleucine + 2-oxoglutarate = (S)-3-methyl-2-oxopentanoate + L-glutamate</text>
        <dbReference type="Rhea" id="RHEA:24801"/>
        <dbReference type="ChEBI" id="CHEBI:16810"/>
        <dbReference type="ChEBI" id="CHEBI:29985"/>
        <dbReference type="ChEBI" id="CHEBI:35146"/>
        <dbReference type="ChEBI" id="CHEBI:58045"/>
        <dbReference type="EC" id="2.6.1.42"/>
    </reaction>
</comment>
<dbReference type="PANTHER" id="PTHR42743">
    <property type="entry name" value="AMINO-ACID AMINOTRANSFERASE"/>
    <property type="match status" value="1"/>
</dbReference>
<dbReference type="GO" id="GO:0004084">
    <property type="term" value="F:branched-chain-amino-acid transaminase activity"/>
    <property type="evidence" value="ECO:0007669"/>
    <property type="project" value="UniProtKB-EC"/>
</dbReference>
<accession>A0A3M4L3H4</accession>
<comment type="catalytic activity">
    <reaction evidence="11">
        <text>L-leucine + 2-oxoglutarate = 4-methyl-2-oxopentanoate + L-glutamate</text>
        <dbReference type="Rhea" id="RHEA:18321"/>
        <dbReference type="ChEBI" id="CHEBI:16810"/>
        <dbReference type="ChEBI" id="CHEBI:17865"/>
        <dbReference type="ChEBI" id="CHEBI:29985"/>
        <dbReference type="ChEBI" id="CHEBI:57427"/>
        <dbReference type="EC" id="2.6.1.42"/>
    </reaction>
</comment>
<evidence type="ECO:0000256" key="3">
    <source>
        <dbReference type="ARBA" id="ARBA00004824"/>
    </source>
</evidence>
<sequence length="282" mass="31826">MTTTIAWLDGKYLEMDKIYFSPVTHSLSYASSVYEGMRSYGSRIFKCQEHLQRLQRSARIFKHEIDYSNSALTEACNELLERNALVDAYIKIIVFYDDADVSFMGRGCRSKVVIFVLPFAPKSATTPYRLTIASWRRAPAASHPYQAKNSSTYALSFLSFRDKGGAFDDVLFLSTIDTVCESSGSNIFFLKENQLITPTTDMALAGITRRVIIDELSHTLNLQVVQRDILYSELSQFDGALLCGTAMEITEVSCIDDVIYKKNPWVELLAAEYKKIVMSALD</sequence>
<comment type="cofactor">
    <cofactor evidence="1 13">
        <name>pyridoxal 5'-phosphate</name>
        <dbReference type="ChEBI" id="CHEBI:597326"/>
    </cofactor>
</comment>
<comment type="function">
    <text evidence="2">Acts on leucine, isoleucine and valine.</text>
</comment>
<comment type="caution">
    <text evidence="14">The sequence shown here is derived from an EMBL/GenBank/DDBJ whole genome shotgun (WGS) entry which is preliminary data.</text>
</comment>
<dbReference type="InterPro" id="IPR043131">
    <property type="entry name" value="BCAT-like_N"/>
</dbReference>
<evidence type="ECO:0000256" key="4">
    <source>
        <dbReference type="ARBA" id="ARBA00004931"/>
    </source>
</evidence>
<gene>
    <name evidence="14" type="ORF">ALQ07_101143</name>
</gene>
<evidence type="ECO:0000256" key="8">
    <source>
        <dbReference type="ARBA" id="ARBA00022898"/>
    </source>
</evidence>
<evidence type="ECO:0000313" key="15">
    <source>
        <dbReference type="Proteomes" id="UP000273140"/>
    </source>
</evidence>
<evidence type="ECO:0000256" key="6">
    <source>
        <dbReference type="ARBA" id="ARBA00009320"/>
    </source>
</evidence>
<dbReference type="InterPro" id="IPR036038">
    <property type="entry name" value="Aminotransferase-like"/>
</dbReference>
<name>A0A3M4L3H4_PSESF</name>
<evidence type="ECO:0000256" key="7">
    <source>
        <dbReference type="ARBA" id="ARBA00013053"/>
    </source>
</evidence>
<comment type="catalytic activity">
    <reaction evidence="9">
        <text>L-valine + 2-oxoglutarate = 3-methyl-2-oxobutanoate + L-glutamate</text>
        <dbReference type="Rhea" id="RHEA:24813"/>
        <dbReference type="ChEBI" id="CHEBI:11851"/>
        <dbReference type="ChEBI" id="CHEBI:16810"/>
        <dbReference type="ChEBI" id="CHEBI:29985"/>
        <dbReference type="ChEBI" id="CHEBI:57762"/>
        <dbReference type="EC" id="2.6.1.42"/>
    </reaction>
</comment>
<protein>
    <recommendedName>
        <fullName evidence="7">branched-chain-amino-acid transaminase</fullName>
        <ecNumber evidence="7">2.6.1.42</ecNumber>
    </recommendedName>
</protein>
<dbReference type="PANTHER" id="PTHR42743:SF11">
    <property type="entry name" value="AMINODEOXYCHORISMATE LYASE"/>
    <property type="match status" value="1"/>
</dbReference>
<reference evidence="14 15" key="1">
    <citation type="submission" date="2018-08" db="EMBL/GenBank/DDBJ databases">
        <title>Recombination of ecologically and evolutionarily significant loci maintains genetic cohesion in the Pseudomonas syringae species complex.</title>
        <authorList>
            <person name="Dillon M."/>
            <person name="Thakur S."/>
            <person name="Almeida R.N.D."/>
            <person name="Weir B.S."/>
            <person name="Guttman D.S."/>
        </authorList>
    </citation>
    <scope>NUCLEOTIDE SEQUENCE [LARGE SCALE GENOMIC DNA]</scope>
    <source>
        <strain evidence="14 15">ICMP 19074</strain>
    </source>
</reference>
<dbReference type="Gene3D" id="3.30.470.10">
    <property type="match status" value="1"/>
</dbReference>
<organism evidence="14 15">
    <name type="scientific">Pseudomonas syringae pv. actinidiae</name>
    <dbReference type="NCBI Taxonomy" id="103796"/>
    <lineage>
        <taxon>Bacteria</taxon>
        <taxon>Pseudomonadati</taxon>
        <taxon>Pseudomonadota</taxon>
        <taxon>Gammaproteobacteria</taxon>
        <taxon>Pseudomonadales</taxon>
        <taxon>Pseudomonadaceae</taxon>
        <taxon>Pseudomonas</taxon>
        <taxon>Pseudomonas syringae</taxon>
    </lineage>
</organism>
<evidence type="ECO:0000256" key="2">
    <source>
        <dbReference type="ARBA" id="ARBA00003109"/>
    </source>
</evidence>
<dbReference type="InterPro" id="IPR050571">
    <property type="entry name" value="Class-IV_PLP-Dep_Aminotrnsfr"/>
</dbReference>
<proteinExistence type="inferred from homology"/>
<evidence type="ECO:0000256" key="9">
    <source>
        <dbReference type="ARBA" id="ARBA00048212"/>
    </source>
</evidence>
<dbReference type="InterPro" id="IPR043132">
    <property type="entry name" value="BCAT-like_C"/>
</dbReference>
<dbReference type="SUPFAM" id="SSF56752">
    <property type="entry name" value="D-aminoacid aminotransferase-like PLP-dependent enzymes"/>
    <property type="match status" value="1"/>
</dbReference>
<dbReference type="InterPro" id="IPR001544">
    <property type="entry name" value="Aminotrans_IV"/>
</dbReference>
<dbReference type="InterPro" id="IPR018300">
    <property type="entry name" value="Aminotrans_IV_CS"/>
</dbReference>
<dbReference type="AlphaFoldDB" id="A0A3M4L3H4"/>
<comment type="pathway">
    <text evidence="4">Amino-acid biosynthesis; L-valine biosynthesis; L-valine from pyruvate: step 4/4.</text>
</comment>
<dbReference type="RefSeq" id="WP_017700817.1">
    <property type="nucleotide sequence ID" value="NZ_RBRB01000091.1"/>
</dbReference>
<dbReference type="CDD" id="cd00449">
    <property type="entry name" value="PLPDE_IV"/>
    <property type="match status" value="1"/>
</dbReference>
<keyword evidence="8 13" id="KW-0663">Pyridoxal phosphate</keyword>
<dbReference type="GO" id="GO:0046394">
    <property type="term" value="P:carboxylic acid biosynthetic process"/>
    <property type="evidence" value="ECO:0007669"/>
    <property type="project" value="UniProtKB-ARBA"/>
</dbReference>
<evidence type="ECO:0000256" key="11">
    <source>
        <dbReference type="ARBA" id="ARBA00049229"/>
    </source>
</evidence>
<dbReference type="Gene3D" id="3.20.10.10">
    <property type="entry name" value="D-amino Acid Aminotransferase, subunit A, domain 2"/>
    <property type="match status" value="1"/>
</dbReference>
<evidence type="ECO:0000256" key="5">
    <source>
        <dbReference type="ARBA" id="ARBA00005072"/>
    </source>
</evidence>
<dbReference type="Pfam" id="PF01063">
    <property type="entry name" value="Aminotran_4"/>
    <property type="match status" value="1"/>
</dbReference>